<keyword evidence="3" id="KW-1185">Reference proteome</keyword>
<evidence type="ECO:0000313" key="3">
    <source>
        <dbReference type="Proteomes" id="UP001217918"/>
    </source>
</evidence>
<dbReference type="EMBL" id="JAQQPM010000003">
    <property type="protein sequence ID" value="KAK2069936.1"/>
    <property type="molecule type" value="Genomic_DNA"/>
</dbReference>
<feature type="region of interest" description="Disordered" evidence="1">
    <location>
        <begin position="1"/>
        <end position="20"/>
    </location>
</feature>
<evidence type="ECO:0000313" key="2">
    <source>
        <dbReference type="EMBL" id="KAK2069936.1"/>
    </source>
</evidence>
<feature type="compositionally biased region" description="Low complexity" evidence="1">
    <location>
        <begin position="298"/>
        <end position="307"/>
    </location>
</feature>
<protein>
    <submittedName>
        <fullName evidence="2">Uncharacterized protein</fullName>
    </submittedName>
</protein>
<sequence>MDSASDPDTDGIYIKTEPDTARHQNAEALTLVKLESTSDDVSGNTDAPAQQLSDMHAASRLTRGANGLDGKSTVGVEKAQIYTSIDSLRQVLASSSTFSGRCKLLSAFLGYGIAAATGVQDPPEAGMAWAREVFGDVLHGFDFFLDRIYPFATLQDDEKNSHFLRLRLQFRLIMDIIESMDKADLSNSFHTLRLPFLEQLAGELAKRRNSGPRADPEIHSRPRFQHLFAGGLESYIKHKLEKFDKALLEELLSADYKGIMKRLSLAKNGTVLGATTPLSQATSTSVSGNRGTGTAQVSPSSYGSASSRGVKRSFGGGYT</sequence>
<feature type="compositionally biased region" description="Polar residues" evidence="1">
    <location>
        <begin position="279"/>
        <end position="297"/>
    </location>
</feature>
<proteinExistence type="predicted"/>
<comment type="caution">
    <text evidence="2">The sequence shown here is derived from an EMBL/GenBank/DDBJ whole genome shotgun (WGS) entry which is preliminary data.</text>
</comment>
<name>A0AAD9I2G4_9PEZI</name>
<organism evidence="2 3">
    <name type="scientific">Phyllachora maydis</name>
    <dbReference type="NCBI Taxonomy" id="1825666"/>
    <lineage>
        <taxon>Eukaryota</taxon>
        <taxon>Fungi</taxon>
        <taxon>Dikarya</taxon>
        <taxon>Ascomycota</taxon>
        <taxon>Pezizomycotina</taxon>
        <taxon>Sordariomycetes</taxon>
        <taxon>Sordariomycetidae</taxon>
        <taxon>Phyllachorales</taxon>
        <taxon>Phyllachoraceae</taxon>
        <taxon>Phyllachora</taxon>
    </lineage>
</organism>
<reference evidence="2" key="1">
    <citation type="journal article" date="2023" name="Mol. Plant Microbe Interact.">
        <title>Elucidating the Obligate Nature and Biological Capacity of an Invasive Fungal Corn Pathogen.</title>
        <authorList>
            <person name="MacCready J.S."/>
            <person name="Roggenkamp E.M."/>
            <person name="Gdanetz K."/>
            <person name="Chilvers M.I."/>
        </authorList>
    </citation>
    <scope>NUCLEOTIDE SEQUENCE</scope>
    <source>
        <strain evidence="2">PM02</strain>
    </source>
</reference>
<dbReference type="AlphaFoldDB" id="A0AAD9I2G4"/>
<evidence type="ECO:0000256" key="1">
    <source>
        <dbReference type="SAM" id="MobiDB-lite"/>
    </source>
</evidence>
<feature type="region of interest" description="Disordered" evidence="1">
    <location>
        <begin position="279"/>
        <end position="319"/>
    </location>
</feature>
<dbReference type="Proteomes" id="UP001217918">
    <property type="component" value="Unassembled WGS sequence"/>
</dbReference>
<accession>A0AAD9I2G4</accession>
<gene>
    <name evidence="2" type="ORF">P8C59_004477</name>
</gene>